<feature type="region of interest" description="Disordered" evidence="3">
    <location>
        <begin position="1"/>
        <end position="32"/>
    </location>
</feature>
<dbReference type="SMART" id="SM00060">
    <property type="entry name" value="FN3"/>
    <property type="match status" value="2"/>
</dbReference>
<accession>A1A309</accession>
<evidence type="ECO:0000313" key="7">
    <source>
        <dbReference type="Proteomes" id="UP000008702"/>
    </source>
</evidence>
<feature type="region of interest" description="Disordered" evidence="3">
    <location>
        <begin position="1689"/>
        <end position="1713"/>
    </location>
</feature>
<dbReference type="Gene3D" id="2.60.40.10">
    <property type="entry name" value="Immunoglobulins"/>
    <property type="match status" value="4"/>
</dbReference>
<reference evidence="6 7" key="1">
    <citation type="submission" date="2006-12" db="EMBL/GenBank/DDBJ databases">
        <title>Bifidobacterium adolescentis complete genome sequence.</title>
        <authorList>
            <person name="Suzuki T."/>
            <person name="Tsuda Y."/>
            <person name="Kanou N."/>
            <person name="Inoue T."/>
            <person name="Kumazaki K."/>
            <person name="Nagano S."/>
            <person name="Hirai S."/>
            <person name="Tanaka K."/>
            <person name="Watanabe K."/>
        </authorList>
    </citation>
    <scope>NUCLEOTIDE SEQUENCE [LARGE SCALE GENOMIC DNA]</scope>
    <source>
        <strain evidence="7">ATCC 15703 / DSM 20083 / NCTC 11814 / E194a</strain>
    </source>
</reference>
<dbReference type="Gene3D" id="2.60.40.3440">
    <property type="match status" value="1"/>
</dbReference>
<keyword evidence="2" id="KW-0624">Polysaccharide degradation</keyword>
<dbReference type="EMBL" id="AP009256">
    <property type="protein sequence ID" value="BAF40092.1"/>
    <property type="molecule type" value="Genomic_DNA"/>
</dbReference>
<evidence type="ECO:0000256" key="1">
    <source>
        <dbReference type="ARBA" id="ARBA00023295"/>
    </source>
</evidence>
<keyword evidence="1" id="KW-0326">Glycosidase</keyword>
<dbReference type="InterPro" id="IPR003961">
    <property type="entry name" value="FN3_dom"/>
</dbReference>
<dbReference type="GO" id="GO:0016798">
    <property type="term" value="F:hydrolase activity, acting on glycosyl bonds"/>
    <property type="evidence" value="ECO:0007669"/>
    <property type="project" value="UniProtKB-KW"/>
</dbReference>
<dbReference type="PANTHER" id="PTHR24099:SF11">
    <property type="entry name" value="FIBRONECTIN TYPE III DOMAIN-CONTAINING 3BA-RELATED"/>
    <property type="match status" value="1"/>
</dbReference>
<organism evidence="6 7">
    <name type="scientific">Bifidobacterium adolescentis (strain ATCC 15703 / DSM 20083 / NCTC 11814 / E194a)</name>
    <dbReference type="NCBI Taxonomy" id="367928"/>
    <lineage>
        <taxon>Bacteria</taxon>
        <taxon>Bacillati</taxon>
        <taxon>Actinomycetota</taxon>
        <taxon>Actinomycetes</taxon>
        <taxon>Bifidobacteriales</taxon>
        <taxon>Bifidobacteriaceae</taxon>
        <taxon>Bifidobacterium</taxon>
    </lineage>
</organism>
<keyword evidence="4" id="KW-0812">Transmembrane</keyword>
<dbReference type="InterPro" id="IPR013783">
    <property type="entry name" value="Ig-like_fold"/>
</dbReference>
<keyword evidence="2" id="KW-0119">Carbohydrate metabolism</keyword>
<dbReference type="STRING" id="367928.BAD_1311"/>
<dbReference type="HOGENOM" id="CLU_001730_1_0_11"/>
<dbReference type="KEGG" id="bad:BAD_1311"/>
<feature type="region of interest" description="Disordered" evidence="3">
    <location>
        <begin position="407"/>
        <end position="431"/>
    </location>
</feature>
<keyword evidence="7" id="KW-1185">Reference proteome</keyword>
<dbReference type="Proteomes" id="UP000008702">
    <property type="component" value="Chromosome"/>
</dbReference>
<feature type="domain" description="Fibronectin type-III" evidence="5">
    <location>
        <begin position="1514"/>
        <end position="1609"/>
    </location>
</feature>
<dbReference type="PROSITE" id="PS50853">
    <property type="entry name" value="FN3"/>
    <property type="match status" value="1"/>
</dbReference>
<proteinExistence type="predicted"/>
<dbReference type="PaxDb" id="1680-BADO_1416"/>
<dbReference type="InterPro" id="IPR036116">
    <property type="entry name" value="FN3_sf"/>
</dbReference>
<keyword evidence="4" id="KW-0472">Membrane</keyword>
<dbReference type="GO" id="GO:0000272">
    <property type="term" value="P:polysaccharide catabolic process"/>
    <property type="evidence" value="ECO:0007669"/>
    <property type="project" value="UniProtKB-KW"/>
</dbReference>
<dbReference type="PANTHER" id="PTHR24099">
    <property type="entry name" value="E3 UBIQUITIN-PROTEIN LIGASE TRIM36-RELATED"/>
    <property type="match status" value="1"/>
</dbReference>
<sequence length="2041" mass="213880">MRLDARSSKVWAQSGKSQSMSKHRNAENQSAQSYERQLRFGSMLRKLLPSGSRRWITPIVMLLLLLGIVAGAVIVSSVTQRHVQLDDGTVWVTSLKDRKAARFNVRNRDADAGVASTAARFDVAQHDGSTVISEGTKASNIEASTVSESGNTTIKSDMRTVVGGNTAAFINVKTGNVWVGSADDVKSMNPTTDSPKMKLGSGGRIAVTHDGVVYGYRASDGAVLSVDGPQGTPGKDATIKGATNVESFTVVGKTPVVAGAGKVFWPKGSADIGLQGQATLQAPSTDGRQTGWVAVSTPRGIAMVDLGSKKVTQLPNAGKGDAAQPVSTNGCVFAAWAQKANNYIRVCAANDKDAQFSSLEDVNPTSQLVFRTNHRLVVLNDVVNGNVWNPQESTKVIKIQWNKVETKQSKQQQQNNDSANNQHNFSKNCSAQSGQIKAVDDSFGARVGSQQILDVLRNDEQTDCSVLRITSVSAPDGANITVSPVYDGRYLQLDASGAAAGNVSFSYEISDGRGQTSSATVSLTLAGGDDHAPLQSDTPPEIDVEQGASYTANALGSFSDPDGDPLTLVSASPQNTDQVTVSTRADGQLVFNAGSMSSGRAGIEVTVSDGQQTGIGMIYFSVKPANTLGAVIDPVVKQTTPDTRTTIALKPYVHGTSVEPAELTAVETPSGAATTMNATDMSITFTASNPGTYYVPYTITQGSIPSTGLARVEVQAVAGDAAKPIAANDVALLGADNTAIVEPLANDVDPMGGVLSVTSVTADAQSGIKTGVVSNKRVYITARQVPTEPVRISYTVANAAGSSTGVIVLQPPALTTSNSVPKAENITTQVRTEGIVSVDVLDHVTYSDGTTVSLQNDLQYDKNTFKGLVFVSGDTVRYQATRQTGSFPVTYTVKDNLGNAASATITINVHQKDASNKAAPTPSDVEAQVAAGQKVQIPITLTGIDADGDDVQLLGLGNKAPKLGRISEMGATYLVYEAYADSSGTDTFSYAVEDWTGQRATAQVRVGVFKSGADSGVYARDDEITLRPNTAATVPVAQNDISGDNTDLTVAKDVESQGIGGIQVVDNMLSFTTPKQAGTYYVVYTVKDKAGLSDSATLTVNVDENAAIDPPTAYDYRVPAAATIDKKSVDVDVSQWIANPSGTADELQVGVDPSATDHAHVKGGKDSTIITVDLTDEARAVPYTVTNTTYGITSTAFIQVPAYGVFPPVLRPKAPALKVNARETITINIADYVRVGAGKTAYVDGADSVSATKAADGDLYVNDQTLRFTAPKDYAGPASITFTAVDGKRDKNDKVKIVNSAVLTLPITVIGREVPPPTFSSSTVDVVAGEKATTIDLTALTHSTSGLYEDEKQYSYSGGVNSGSVDARVSPSGTLTVSADKTATPGTTVSVPVSIKYAKGTVSAGMTVRVTASNRPLARVTEKTVKIKAGSSEQVNLLSDAYNPFPDTPLTVTGCTSDGASKLTVDCPSNGVVSIRAASDIGASTNKVVVTVRDATKTKEREVTGTISVSVMDKPDAPLLSAVSGDPQDGAVNLSWTAGSANGSPITEYKVMWGGDASGERSCGQKTSCLIDGLKNGKTYSFKVQARNEVGWSKDSNAVEGTPDKLPDAPTDVTASVKGNTVSVTWKAPDGNFSSVNNYEVTLSGRNAPSKQTTNSTGIDFVFDNNAIFDGDSYTATVRAHNKVNWSQPSKASDAVKPWGKPDAPKISVTNDDTTGTVTVESVGNTHNAGCKAVEISGDVSASIDGCSGSYDFKIPDHDLNTREYTIKAAVVGKEKTTSDDSTVRFTPKYAVKAPESVSVKGHDDVCVVSWKENGHADGFTVSADGLGSYHAGASERSHDFPLKEWQSCSSGSVTQHFNGAASTSKSGRADPAYVRKVKAAVKAPMLTWDANDPNIIKVSGGSVNMYGQPGKTVITFTADGKSYDVAWALGSDKLNVKDVLPTGADYAWKAKVVGTDTALNNEDNGGTLLDHDRYKTPTPKPEPSEPSEPSKPSEPSDSDASTEGEAATRNDRPVASSIALSTVDGASKPWIRGLAYYARW</sequence>
<feature type="transmembrane region" description="Helical" evidence="4">
    <location>
        <begin position="55"/>
        <end position="75"/>
    </location>
</feature>
<dbReference type="CDD" id="cd00063">
    <property type="entry name" value="FN3"/>
    <property type="match status" value="2"/>
</dbReference>
<evidence type="ECO:0000256" key="2">
    <source>
        <dbReference type="ARBA" id="ARBA00023326"/>
    </source>
</evidence>
<evidence type="ECO:0000256" key="3">
    <source>
        <dbReference type="SAM" id="MobiDB-lite"/>
    </source>
</evidence>
<gene>
    <name evidence="6" type="ordered locus">BAD_1311</name>
</gene>
<dbReference type="Pfam" id="PF17963">
    <property type="entry name" value="Big_9"/>
    <property type="match status" value="5"/>
</dbReference>
<evidence type="ECO:0000259" key="5">
    <source>
        <dbReference type="PROSITE" id="PS50853"/>
    </source>
</evidence>
<feature type="compositionally biased region" description="Low complexity" evidence="3">
    <location>
        <begin position="409"/>
        <end position="426"/>
    </location>
</feature>
<evidence type="ECO:0000256" key="4">
    <source>
        <dbReference type="SAM" id="Phobius"/>
    </source>
</evidence>
<dbReference type="InterPro" id="IPR050617">
    <property type="entry name" value="E3_ligase_FN3/SPRY"/>
</dbReference>
<dbReference type="SUPFAM" id="SSF49265">
    <property type="entry name" value="Fibronectin type III"/>
    <property type="match status" value="1"/>
</dbReference>
<protein>
    <submittedName>
        <fullName evidence="6">Large protein with C-terminal fibronectin type III domain</fullName>
    </submittedName>
</protein>
<dbReference type="NCBIfam" id="NF012211">
    <property type="entry name" value="tand_rpt_95"/>
    <property type="match status" value="1"/>
</dbReference>
<keyword evidence="4" id="KW-1133">Transmembrane helix</keyword>
<name>A1A309_BIFAA</name>
<evidence type="ECO:0000313" key="6">
    <source>
        <dbReference type="EMBL" id="BAF40092.1"/>
    </source>
</evidence>
<dbReference type="Pfam" id="PF00041">
    <property type="entry name" value="fn3"/>
    <property type="match status" value="2"/>
</dbReference>
<keyword evidence="1" id="KW-0378">Hydrolase</keyword>
<feature type="compositionally biased region" description="Polar residues" evidence="3">
    <location>
        <begin position="10"/>
        <end position="20"/>
    </location>
</feature>
<feature type="region of interest" description="Disordered" evidence="3">
    <location>
        <begin position="1958"/>
        <end position="2022"/>
    </location>
</feature>